<evidence type="ECO:0008006" key="5">
    <source>
        <dbReference type="Google" id="ProtNLM"/>
    </source>
</evidence>
<reference evidence="3" key="1">
    <citation type="submission" date="2024-10" db="EMBL/GenBank/DDBJ databases">
        <authorList>
            <person name="Ryan C."/>
        </authorList>
    </citation>
    <scope>NUCLEOTIDE SEQUENCE [LARGE SCALE GENOMIC DNA]</scope>
</reference>
<accession>A0ABC9FYY3</accession>
<dbReference type="Proteomes" id="UP001497457">
    <property type="component" value="Chromosome 7b"/>
</dbReference>
<evidence type="ECO:0000313" key="4">
    <source>
        <dbReference type="Proteomes" id="UP001497457"/>
    </source>
</evidence>
<feature type="coiled-coil region" evidence="1">
    <location>
        <begin position="280"/>
        <end position="307"/>
    </location>
</feature>
<organism evidence="3 4">
    <name type="scientific">Urochloa decumbens</name>
    <dbReference type="NCBI Taxonomy" id="240449"/>
    <lineage>
        <taxon>Eukaryota</taxon>
        <taxon>Viridiplantae</taxon>
        <taxon>Streptophyta</taxon>
        <taxon>Embryophyta</taxon>
        <taxon>Tracheophyta</taxon>
        <taxon>Spermatophyta</taxon>
        <taxon>Magnoliopsida</taxon>
        <taxon>Liliopsida</taxon>
        <taxon>Poales</taxon>
        <taxon>Poaceae</taxon>
        <taxon>PACMAD clade</taxon>
        <taxon>Panicoideae</taxon>
        <taxon>Panicodae</taxon>
        <taxon>Paniceae</taxon>
        <taxon>Melinidinae</taxon>
        <taxon>Urochloa</taxon>
    </lineage>
</organism>
<dbReference type="AlphaFoldDB" id="A0ABC9FYY3"/>
<sequence length="354" mass="39818">MASPSAGIYPPGGFSNFLQSDAFANPADGNENSHFVGGGLSQSLVSPQYPGATRTPSPAQQTDDIVNDLDAEVDETINIDNDSRTDKRLNWTVPEDIRLASAWLHNSKDPVDGNGRKSDAYWTDVTEEYNKTTETSRKRNRNQLKIRWDRSKKPLSDFHGCWVNASRVWQSGMSDNQLTDKALEMWSGQNNGKAFNLLHMWKVVRGEQKWSAYLARLKKGNENSAKGNPAQVANLDLDGEKRPMGHKRAKKELNGKKKSSDLLADFSGKFDKFIETSNKNREDREKMAEIQQSLADKKIEAARLTHETAQEQTKCKMLETYTQLLLAPTVQLSEQALTERNLALESMRLALFPK</sequence>
<proteinExistence type="predicted"/>
<dbReference type="EMBL" id="OZ075117">
    <property type="protein sequence ID" value="CAL5083647.1"/>
    <property type="molecule type" value="Genomic_DNA"/>
</dbReference>
<feature type="region of interest" description="Disordered" evidence="2">
    <location>
        <begin position="21"/>
        <end position="62"/>
    </location>
</feature>
<dbReference type="PANTHER" id="PTHR45224">
    <property type="entry name" value="OS01G0527900 PROTEIN-RELATED"/>
    <property type="match status" value="1"/>
</dbReference>
<evidence type="ECO:0000256" key="1">
    <source>
        <dbReference type="SAM" id="Coils"/>
    </source>
</evidence>
<evidence type="ECO:0000256" key="2">
    <source>
        <dbReference type="SAM" id="MobiDB-lite"/>
    </source>
</evidence>
<gene>
    <name evidence="3" type="ORF">URODEC1_LOCUS110060</name>
</gene>
<name>A0ABC9FYY3_9POAL</name>
<protein>
    <recommendedName>
        <fullName evidence="5">No apical meristem-associated C-terminal domain-containing protein</fullName>
    </recommendedName>
</protein>
<keyword evidence="1" id="KW-0175">Coiled coil</keyword>
<evidence type="ECO:0000313" key="3">
    <source>
        <dbReference type="EMBL" id="CAL5083647.1"/>
    </source>
</evidence>
<dbReference type="PANTHER" id="PTHR45224:SF5">
    <property type="entry name" value="OS02G0311800 PROTEIN"/>
    <property type="match status" value="1"/>
</dbReference>
<keyword evidence="4" id="KW-1185">Reference proteome</keyword>